<comment type="caution">
    <text evidence="4">The sequence shown here is derived from an EMBL/GenBank/DDBJ whole genome shotgun (WGS) entry which is preliminary data.</text>
</comment>
<evidence type="ECO:0000256" key="2">
    <source>
        <dbReference type="ARBA" id="ARBA00023172"/>
    </source>
</evidence>
<dbReference type="PROSITE" id="PS51737">
    <property type="entry name" value="RECOMBINASE_DNA_BIND"/>
    <property type="match status" value="1"/>
</dbReference>
<dbReference type="Pfam" id="PF07508">
    <property type="entry name" value="Recombinase"/>
    <property type="match status" value="1"/>
</dbReference>
<dbReference type="InterPro" id="IPR038109">
    <property type="entry name" value="DNA_bind_recomb_sf"/>
</dbReference>
<keyword evidence="2" id="KW-0233">DNA recombination</keyword>
<reference evidence="4 5" key="1">
    <citation type="submission" date="2023-07" db="EMBL/GenBank/DDBJ databases">
        <title>Genomic Encyclopedia of Type Strains, Phase IV (KMG-IV): sequencing the most valuable type-strain genomes for metagenomic binning, comparative biology and taxonomic classification.</title>
        <authorList>
            <person name="Goeker M."/>
        </authorList>
    </citation>
    <scope>NUCLEOTIDE SEQUENCE [LARGE SCALE GENOMIC DNA]</scope>
    <source>
        <strain evidence="4 5">DSM 1400</strain>
    </source>
</reference>
<name>A0ABU0JSI6_HATLI</name>
<dbReference type="InterPro" id="IPR025827">
    <property type="entry name" value="Zn_ribbon_recom_dom"/>
</dbReference>
<keyword evidence="5" id="KW-1185">Reference proteome</keyword>
<feature type="domain" description="Recombinase" evidence="3">
    <location>
        <begin position="45"/>
        <end position="184"/>
    </location>
</feature>
<protein>
    <recommendedName>
        <fullName evidence="3">Recombinase domain-containing protein</fullName>
    </recommendedName>
</protein>
<organism evidence="4 5">
    <name type="scientific">Hathewaya limosa</name>
    <name type="common">Clostridium limosum</name>
    <dbReference type="NCBI Taxonomy" id="1536"/>
    <lineage>
        <taxon>Bacteria</taxon>
        <taxon>Bacillati</taxon>
        <taxon>Bacillota</taxon>
        <taxon>Clostridia</taxon>
        <taxon>Eubacteriales</taxon>
        <taxon>Clostridiaceae</taxon>
        <taxon>Hathewaya</taxon>
    </lineage>
</organism>
<dbReference type="Proteomes" id="UP001224418">
    <property type="component" value="Unassembled WGS sequence"/>
</dbReference>
<evidence type="ECO:0000256" key="1">
    <source>
        <dbReference type="ARBA" id="ARBA00023125"/>
    </source>
</evidence>
<dbReference type="InterPro" id="IPR011109">
    <property type="entry name" value="DNA_bind_recombinase_dom"/>
</dbReference>
<gene>
    <name evidence="4" type="ORF">QOZ93_001793</name>
</gene>
<dbReference type="PANTHER" id="PTHR30461:SF2">
    <property type="entry name" value="SERINE RECOMBINASE PINE-RELATED"/>
    <property type="match status" value="1"/>
</dbReference>
<keyword evidence="1" id="KW-0238">DNA-binding</keyword>
<proteinExistence type="predicted"/>
<dbReference type="InterPro" id="IPR050639">
    <property type="entry name" value="SSR_resolvase"/>
</dbReference>
<evidence type="ECO:0000259" key="3">
    <source>
        <dbReference type="PROSITE" id="PS51737"/>
    </source>
</evidence>
<evidence type="ECO:0000313" key="5">
    <source>
        <dbReference type="Proteomes" id="UP001224418"/>
    </source>
</evidence>
<dbReference type="EMBL" id="JAUSWN010000014">
    <property type="protein sequence ID" value="MDQ0480049.1"/>
    <property type="molecule type" value="Genomic_DNA"/>
</dbReference>
<sequence>MENSDYVINVENDKRENLSNKISASVKKALRIKMEKGSSIASRPPYGYFFNEVYKNGEKFIQLVPRGDETSEVVKKIYTLYLNGWGCGKIASYLNDKSIETPSFYLKNFNRSKFGLWSKNTIKSILINEKYAGIMVQNKWKGIEGNKVVLNNEKERIYGGEFQGIISKEEFFKVQEIMKEKSKMFTTIKREYHLFSSLLNCNECGGAMSYRKNYKGYKCSNSQSGKNRCTAHSVKEEHLKELVFQKFREFYNKEKEKIEFDDMLYKVASEEEDLEKNLRHIEKKITKINSKIEDVILDIEEGVLDQEEKIKSRKELSKLMIKRNKLLRKKEILEKVVGDMQRIDKSKIYIKKVKEVLETNTLSKEILGELIDKILVKEGKDKKNKKDKKIDIILKKI</sequence>
<accession>A0ABU0JSI6</accession>
<dbReference type="RefSeq" id="WP_307355958.1">
    <property type="nucleotide sequence ID" value="NZ_BAAACJ010000019.1"/>
</dbReference>
<evidence type="ECO:0000313" key="4">
    <source>
        <dbReference type="EMBL" id="MDQ0480049.1"/>
    </source>
</evidence>
<dbReference type="PANTHER" id="PTHR30461">
    <property type="entry name" value="DNA-INVERTASE FROM LAMBDOID PROPHAGE"/>
    <property type="match status" value="1"/>
</dbReference>
<dbReference type="Gene3D" id="3.90.1750.20">
    <property type="entry name" value="Putative Large Serine Recombinase, Chain B, Domain 2"/>
    <property type="match status" value="1"/>
</dbReference>
<dbReference type="Pfam" id="PF13408">
    <property type="entry name" value="Zn_ribbon_recom"/>
    <property type="match status" value="1"/>
</dbReference>